<dbReference type="OrthoDB" id="65569at2759"/>
<dbReference type="Pfam" id="PF00232">
    <property type="entry name" value="Glyco_hydro_1"/>
    <property type="match status" value="2"/>
</dbReference>
<dbReference type="PRINTS" id="PR00131">
    <property type="entry name" value="GLHYDRLASE1"/>
</dbReference>
<dbReference type="EMBL" id="CM002871">
    <property type="protein sequence ID" value="KFK38313.1"/>
    <property type="molecule type" value="Genomic_DNA"/>
</dbReference>
<evidence type="ECO:0000313" key="3">
    <source>
        <dbReference type="EMBL" id="KFK38313.1"/>
    </source>
</evidence>
<keyword evidence="4" id="KW-1185">Reference proteome</keyword>
<comment type="similarity">
    <text evidence="1 2">Belongs to the glycosyl hydrolase 1 family.</text>
</comment>
<name>A0A087H861_ARAAL</name>
<protein>
    <recommendedName>
        <fullName evidence="5">Thioglucosidase</fullName>
    </recommendedName>
</protein>
<dbReference type="GO" id="GO:0005975">
    <property type="term" value="P:carbohydrate metabolic process"/>
    <property type="evidence" value="ECO:0007669"/>
    <property type="project" value="InterPro"/>
</dbReference>
<dbReference type="eggNOG" id="KOG0626">
    <property type="taxonomic scope" value="Eukaryota"/>
</dbReference>
<reference evidence="4" key="1">
    <citation type="journal article" date="2015" name="Nat. Plants">
        <title>Genome expansion of Arabis alpina linked with retrotransposition and reduced symmetric DNA methylation.</title>
        <authorList>
            <person name="Willing E.M."/>
            <person name="Rawat V."/>
            <person name="Mandakova T."/>
            <person name="Maumus F."/>
            <person name="James G.V."/>
            <person name="Nordstroem K.J."/>
            <person name="Becker C."/>
            <person name="Warthmann N."/>
            <person name="Chica C."/>
            <person name="Szarzynska B."/>
            <person name="Zytnicki M."/>
            <person name="Albani M.C."/>
            <person name="Kiefer C."/>
            <person name="Bergonzi S."/>
            <person name="Castaings L."/>
            <person name="Mateos J.L."/>
            <person name="Berns M.C."/>
            <person name="Bujdoso N."/>
            <person name="Piofczyk T."/>
            <person name="de Lorenzo L."/>
            <person name="Barrero-Sicilia C."/>
            <person name="Mateos I."/>
            <person name="Piednoel M."/>
            <person name="Hagmann J."/>
            <person name="Chen-Min-Tao R."/>
            <person name="Iglesias-Fernandez R."/>
            <person name="Schuster S.C."/>
            <person name="Alonso-Blanco C."/>
            <person name="Roudier F."/>
            <person name="Carbonero P."/>
            <person name="Paz-Ares J."/>
            <person name="Davis S.J."/>
            <person name="Pecinka A."/>
            <person name="Quesneville H."/>
            <person name="Colot V."/>
            <person name="Lysak M.A."/>
            <person name="Weigel D."/>
            <person name="Coupland G."/>
            <person name="Schneeberger K."/>
        </authorList>
    </citation>
    <scope>NUCLEOTIDE SEQUENCE [LARGE SCALE GENOMIC DNA]</scope>
    <source>
        <strain evidence="4">cv. Pajares</strain>
    </source>
</reference>
<accession>A0A087H861</accession>
<gene>
    <name evidence="3" type="ordered locus">AALP_Aa3g097500</name>
</gene>
<dbReference type="Proteomes" id="UP000029120">
    <property type="component" value="Chromosome 3"/>
</dbReference>
<dbReference type="Gene3D" id="3.20.20.80">
    <property type="entry name" value="Glycosidases"/>
    <property type="match status" value="2"/>
</dbReference>
<dbReference type="SUPFAM" id="SSF51445">
    <property type="entry name" value="(Trans)glycosidases"/>
    <property type="match status" value="1"/>
</dbReference>
<dbReference type="GO" id="GO:0009651">
    <property type="term" value="P:response to salt stress"/>
    <property type="evidence" value="ECO:0007669"/>
    <property type="project" value="TreeGrafter"/>
</dbReference>
<dbReference type="AlphaFoldDB" id="A0A087H861"/>
<dbReference type="InterPro" id="IPR017853">
    <property type="entry name" value="GH"/>
</dbReference>
<dbReference type="GO" id="GO:0008422">
    <property type="term" value="F:beta-glucosidase activity"/>
    <property type="evidence" value="ECO:0007669"/>
    <property type="project" value="TreeGrafter"/>
</dbReference>
<dbReference type="PANTHER" id="PTHR10353">
    <property type="entry name" value="GLYCOSYL HYDROLASE"/>
    <property type="match status" value="1"/>
</dbReference>
<evidence type="ECO:0000256" key="2">
    <source>
        <dbReference type="RuleBase" id="RU003690"/>
    </source>
</evidence>
<dbReference type="InterPro" id="IPR001360">
    <property type="entry name" value="Glyco_hydro_1"/>
</dbReference>
<evidence type="ECO:0000313" key="4">
    <source>
        <dbReference type="Proteomes" id="UP000029120"/>
    </source>
</evidence>
<evidence type="ECO:0008006" key="5">
    <source>
        <dbReference type="Google" id="ProtNLM"/>
    </source>
</evidence>
<dbReference type="Gramene" id="KFK38313">
    <property type="protein sequence ID" value="KFK38313"/>
    <property type="gene ID" value="AALP_AA3G097500"/>
</dbReference>
<proteinExistence type="inferred from homology"/>
<organism evidence="3 4">
    <name type="scientific">Arabis alpina</name>
    <name type="common">Alpine rock-cress</name>
    <dbReference type="NCBI Taxonomy" id="50452"/>
    <lineage>
        <taxon>Eukaryota</taxon>
        <taxon>Viridiplantae</taxon>
        <taxon>Streptophyta</taxon>
        <taxon>Embryophyta</taxon>
        <taxon>Tracheophyta</taxon>
        <taxon>Spermatophyta</taxon>
        <taxon>Magnoliopsida</taxon>
        <taxon>eudicotyledons</taxon>
        <taxon>Gunneridae</taxon>
        <taxon>Pentapetalae</taxon>
        <taxon>rosids</taxon>
        <taxon>malvids</taxon>
        <taxon>Brassicales</taxon>
        <taxon>Brassicaceae</taxon>
        <taxon>Arabideae</taxon>
        <taxon>Arabis</taxon>
    </lineage>
</organism>
<sequence>MTLAVDRPYGMFIVRNIQANARATMPMKRKDFRDYAEIIFEEFGHKVKHWVTLNDYEPWVYAHAGYDNGKKAPGRCSHYVDTTCIEGKSGHETYIVTHNLLNAHAEAVEAFRKCEKPTITGEYPEIMRKDLRERLPEFTDEQKAKLKNSADFLGINYYSATFSDHVEEPDDSKPTFRQDARVSWNGTNKDKLAIGSRHDTAAMPIYSRGFREILKHVKDTYGNPEVIIKENGYGEFLKEEDSVEVGTKDYNRMYYLQRHLLAMYEAICIDKVNVTGYFFWSLVDNFEWDNGYKSRFGLYYIDYKKNLKRHEKESAKYYREFLSQGVRPSLIKRDEL</sequence>
<evidence type="ECO:0000256" key="1">
    <source>
        <dbReference type="ARBA" id="ARBA00010838"/>
    </source>
</evidence>
<dbReference type="GO" id="GO:0019762">
    <property type="term" value="P:glucosinolate catabolic process"/>
    <property type="evidence" value="ECO:0007669"/>
    <property type="project" value="TreeGrafter"/>
</dbReference>
<dbReference type="PANTHER" id="PTHR10353:SF318">
    <property type="entry name" value="BETA-GLUCOSIDASE 31-RELATED"/>
    <property type="match status" value="1"/>
</dbReference>